<feature type="domain" description="MacB-like periplasmic core" evidence="9">
    <location>
        <begin position="21"/>
        <end position="247"/>
    </location>
</feature>
<dbReference type="InterPro" id="IPR003838">
    <property type="entry name" value="ABC3_permease_C"/>
</dbReference>
<evidence type="ECO:0000256" key="2">
    <source>
        <dbReference type="ARBA" id="ARBA00022475"/>
    </source>
</evidence>
<evidence type="ECO:0000259" key="8">
    <source>
        <dbReference type="Pfam" id="PF02687"/>
    </source>
</evidence>
<feature type="domain" description="ABC3 transporter permease C-terminal" evidence="8">
    <location>
        <begin position="290"/>
        <end position="408"/>
    </location>
</feature>
<dbReference type="InterPro" id="IPR025857">
    <property type="entry name" value="MacB_PCD"/>
</dbReference>
<dbReference type="EMBL" id="BARV01000563">
    <property type="protein sequence ID" value="GAH99958.1"/>
    <property type="molecule type" value="Genomic_DNA"/>
</dbReference>
<dbReference type="PANTHER" id="PTHR30572:SF4">
    <property type="entry name" value="ABC TRANSPORTER PERMEASE YTRF"/>
    <property type="match status" value="1"/>
</dbReference>
<comment type="caution">
    <text evidence="10">The sequence shown here is derived from an EMBL/GenBank/DDBJ whole genome shotgun (WGS) entry which is preliminary data.</text>
</comment>
<proteinExistence type="inferred from homology"/>
<organism evidence="10">
    <name type="scientific">marine sediment metagenome</name>
    <dbReference type="NCBI Taxonomy" id="412755"/>
    <lineage>
        <taxon>unclassified sequences</taxon>
        <taxon>metagenomes</taxon>
        <taxon>ecological metagenomes</taxon>
    </lineage>
</organism>
<dbReference type="AlphaFoldDB" id="X1M0R4"/>
<evidence type="ECO:0000256" key="6">
    <source>
        <dbReference type="ARBA" id="ARBA00038076"/>
    </source>
</evidence>
<keyword evidence="2" id="KW-1003">Cell membrane</keyword>
<keyword evidence="3 7" id="KW-0812">Transmembrane</keyword>
<evidence type="ECO:0000256" key="1">
    <source>
        <dbReference type="ARBA" id="ARBA00004651"/>
    </source>
</evidence>
<evidence type="ECO:0000259" key="9">
    <source>
        <dbReference type="Pfam" id="PF12704"/>
    </source>
</evidence>
<keyword evidence="5 7" id="KW-0472">Membrane</keyword>
<evidence type="ECO:0000256" key="7">
    <source>
        <dbReference type="SAM" id="Phobius"/>
    </source>
</evidence>
<accession>X1M0R4</accession>
<gene>
    <name evidence="10" type="ORF">S06H3_02045</name>
</gene>
<dbReference type="PANTHER" id="PTHR30572">
    <property type="entry name" value="MEMBRANE COMPONENT OF TRANSPORTER-RELATED"/>
    <property type="match status" value="1"/>
</dbReference>
<sequence>MKIWVCFATALKTLLSHKMRSILTMLGILIGVAAVISMVSLVRAEQAMVQQSFKSLGTNLIFVTPGAPSGGMGMGGVLGTTQTLTLEDAEAIARDAPSVSMVAPMTQTTTQIVAGGENIGCLTLGVTPEYQHVRNFEVDQGSFITEQDYEGRARVVVLGNQLAETLFGQMSPVGQSVRINGRQFRVIGVLKSKGEAFGVEDQSAMVPLSTAQAVISSERAGSGGHTVQSISVQARSKEAIDAAHWEISNILRQRHRIIEGEDDDFSVMSMDALLGTADQMYVIGELIMGAIAGISLLVGGIGIMNIMLVSVTERTREIGLRKAVGAKRRDITTQFLTEATVLSFCGGAMGVGLGWIIVRVSANALANMGLPFPAIVPSDVIALAVGVAVFVGLVSGIYPAIRAARLDPIEALRHE</sequence>
<feature type="transmembrane region" description="Helical" evidence="7">
    <location>
        <begin position="335"/>
        <end position="360"/>
    </location>
</feature>
<feature type="transmembrane region" description="Helical" evidence="7">
    <location>
        <begin position="380"/>
        <end position="401"/>
    </location>
</feature>
<comment type="similarity">
    <text evidence="6">Belongs to the ABC-4 integral membrane protein family.</text>
</comment>
<dbReference type="GO" id="GO:0005886">
    <property type="term" value="C:plasma membrane"/>
    <property type="evidence" value="ECO:0007669"/>
    <property type="project" value="UniProtKB-SubCell"/>
</dbReference>
<dbReference type="GO" id="GO:0022857">
    <property type="term" value="F:transmembrane transporter activity"/>
    <property type="evidence" value="ECO:0007669"/>
    <property type="project" value="TreeGrafter"/>
</dbReference>
<dbReference type="Pfam" id="PF12704">
    <property type="entry name" value="MacB_PCD"/>
    <property type="match status" value="1"/>
</dbReference>
<keyword evidence="4 7" id="KW-1133">Transmembrane helix</keyword>
<evidence type="ECO:0000256" key="4">
    <source>
        <dbReference type="ARBA" id="ARBA00022989"/>
    </source>
</evidence>
<dbReference type="Pfam" id="PF02687">
    <property type="entry name" value="FtsX"/>
    <property type="match status" value="1"/>
</dbReference>
<name>X1M0R4_9ZZZZ</name>
<evidence type="ECO:0008006" key="11">
    <source>
        <dbReference type="Google" id="ProtNLM"/>
    </source>
</evidence>
<feature type="transmembrane region" description="Helical" evidence="7">
    <location>
        <begin position="286"/>
        <end position="311"/>
    </location>
</feature>
<evidence type="ECO:0000313" key="10">
    <source>
        <dbReference type="EMBL" id="GAH99958.1"/>
    </source>
</evidence>
<evidence type="ECO:0000256" key="5">
    <source>
        <dbReference type="ARBA" id="ARBA00023136"/>
    </source>
</evidence>
<evidence type="ECO:0000256" key="3">
    <source>
        <dbReference type="ARBA" id="ARBA00022692"/>
    </source>
</evidence>
<reference evidence="10" key="1">
    <citation type="journal article" date="2014" name="Front. Microbiol.">
        <title>High frequency of phylogenetically diverse reductive dehalogenase-homologous genes in deep subseafloor sedimentary metagenomes.</title>
        <authorList>
            <person name="Kawai M."/>
            <person name="Futagami T."/>
            <person name="Toyoda A."/>
            <person name="Takaki Y."/>
            <person name="Nishi S."/>
            <person name="Hori S."/>
            <person name="Arai W."/>
            <person name="Tsubouchi T."/>
            <person name="Morono Y."/>
            <person name="Uchiyama I."/>
            <person name="Ito T."/>
            <person name="Fujiyama A."/>
            <person name="Inagaki F."/>
            <person name="Takami H."/>
        </authorList>
    </citation>
    <scope>NUCLEOTIDE SEQUENCE</scope>
    <source>
        <strain evidence="10">Expedition CK06-06</strain>
    </source>
</reference>
<dbReference type="InterPro" id="IPR050250">
    <property type="entry name" value="Macrolide_Exporter_MacB"/>
</dbReference>
<comment type="subcellular location">
    <subcellularLocation>
        <location evidence="1">Cell membrane</location>
        <topology evidence="1">Multi-pass membrane protein</topology>
    </subcellularLocation>
</comment>
<protein>
    <recommendedName>
        <fullName evidence="11">ABC3 transporter permease protein domain-containing protein</fullName>
    </recommendedName>
</protein>